<feature type="chain" id="PRO_5010550710" description="DUF4440 domain-containing protein" evidence="2">
    <location>
        <begin position="39"/>
        <end position="306"/>
    </location>
</feature>
<evidence type="ECO:0000256" key="1">
    <source>
        <dbReference type="SAM" id="MobiDB-lite"/>
    </source>
</evidence>
<evidence type="ECO:0000256" key="2">
    <source>
        <dbReference type="SAM" id="SignalP"/>
    </source>
</evidence>
<dbReference type="Gene3D" id="3.10.450.50">
    <property type="match status" value="2"/>
</dbReference>
<protein>
    <recommendedName>
        <fullName evidence="5">DUF4440 domain-containing protein</fullName>
    </recommendedName>
</protein>
<keyword evidence="4" id="KW-1185">Reference proteome</keyword>
<dbReference type="Proteomes" id="UP000189739">
    <property type="component" value="Unassembled WGS sequence"/>
</dbReference>
<comment type="caution">
    <text evidence="3">The sequence shown here is derived from an EMBL/GenBank/DDBJ whole genome shotgun (WGS) entry which is preliminary data.</text>
</comment>
<organism evidence="3 4">
    <name type="scientific">Mucilaginibacter pedocola</name>
    <dbReference type="NCBI Taxonomy" id="1792845"/>
    <lineage>
        <taxon>Bacteria</taxon>
        <taxon>Pseudomonadati</taxon>
        <taxon>Bacteroidota</taxon>
        <taxon>Sphingobacteriia</taxon>
        <taxon>Sphingobacteriales</taxon>
        <taxon>Sphingobacteriaceae</taxon>
        <taxon>Mucilaginibacter</taxon>
    </lineage>
</organism>
<dbReference type="STRING" id="1792845.BC343_07785"/>
<name>A0A1S9PDB9_9SPHI</name>
<evidence type="ECO:0000313" key="4">
    <source>
        <dbReference type="Proteomes" id="UP000189739"/>
    </source>
</evidence>
<feature type="region of interest" description="Disordered" evidence="1">
    <location>
        <begin position="164"/>
        <end position="185"/>
    </location>
</feature>
<dbReference type="AlphaFoldDB" id="A0A1S9PDB9"/>
<feature type="signal peptide" evidence="2">
    <location>
        <begin position="1"/>
        <end position="38"/>
    </location>
</feature>
<evidence type="ECO:0008006" key="5">
    <source>
        <dbReference type="Google" id="ProtNLM"/>
    </source>
</evidence>
<dbReference type="SUPFAM" id="SSF54427">
    <property type="entry name" value="NTF2-like"/>
    <property type="match status" value="1"/>
</dbReference>
<reference evidence="3 4" key="1">
    <citation type="submission" date="2016-07" db="EMBL/GenBank/DDBJ databases">
        <title>Genomic analysis of zinc-resistant bacterium Mucilaginibacter pedocola TBZ30.</title>
        <authorList>
            <person name="Huang J."/>
            <person name="Tang J."/>
        </authorList>
    </citation>
    <scope>NUCLEOTIDE SEQUENCE [LARGE SCALE GENOMIC DNA]</scope>
    <source>
        <strain evidence="3 4">TBZ30</strain>
    </source>
</reference>
<dbReference type="EMBL" id="MBTF01000023">
    <property type="protein sequence ID" value="OOQ58558.1"/>
    <property type="molecule type" value="Genomic_DNA"/>
</dbReference>
<keyword evidence="2" id="KW-0732">Signal</keyword>
<evidence type="ECO:0000313" key="3">
    <source>
        <dbReference type="EMBL" id="OOQ58558.1"/>
    </source>
</evidence>
<gene>
    <name evidence="3" type="ORF">BC343_07785</name>
</gene>
<proteinExistence type="predicted"/>
<accession>A0A1S9PDB9</accession>
<dbReference type="InterPro" id="IPR032710">
    <property type="entry name" value="NTF2-like_dom_sf"/>
</dbReference>
<sequence length="306" mass="33790">MRTFIRLKQHNHSPQNNLMKKVLLAALVLAGFSANLSAQQKAVEVSKVVNAEIEFDKLVERKGIKAGFLAVADPEGIVFKPNMVKISEFYSTIDKQPGKLTWKPKIARISANGDLAFTAGPYIYQNGKSDDDKVFGQYLSVWKLDNADNKLKLLIDLGIQHPEPEGEAGTDFKEPDATKQAAASKDPFKGKSVTLSNDNAFNKTLDASALVGYKAFFAAEGTLYFPGFEPMTGKDKVSKFLTSEGMSITAQTVNAGRATSNDLAYSYGTARIRKGNIVNNYNYVRIWEIDANRKWNILAEIFSTIE</sequence>